<dbReference type="Proteomes" id="UP000292544">
    <property type="component" value="Unassembled WGS sequence"/>
</dbReference>
<feature type="chain" id="PRO_5045109661" description="diguanylate cyclase" evidence="4">
    <location>
        <begin position="32"/>
        <end position="599"/>
    </location>
</feature>
<dbReference type="EMBL" id="SHLY01000001">
    <property type="protein sequence ID" value="TAA48055.1"/>
    <property type="molecule type" value="Genomic_DNA"/>
</dbReference>
<dbReference type="InterPro" id="IPR011990">
    <property type="entry name" value="TPR-like_helical_dom_sf"/>
</dbReference>
<gene>
    <name evidence="6" type="ORF">EXY25_02085</name>
</gene>
<dbReference type="Gene3D" id="3.30.70.270">
    <property type="match status" value="1"/>
</dbReference>
<dbReference type="PANTHER" id="PTHR45138">
    <property type="entry name" value="REGULATORY COMPONENTS OF SENSORY TRANSDUCTION SYSTEM"/>
    <property type="match status" value="1"/>
</dbReference>
<name>A0ABY1WTJ3_9GAMM</name>
<keyword evidence="3" id="KW-0472">Membrane</keyword>
<dbReference type="InterPro" id="IPR043128">
    <property type="entry name" value="Rev_trsase/Diguanyl_cyclase"/>
</dbReference>
<dbReference type="SUPFAM" id="SSF48452">
    <property type="entry name" value="TPR-like"/>
    <property type="match status" value="1"/>
</dbReference>
<evidence type="ECO:0000313" key="7">
    <source>
        <dbReference type="Proteomes" id="UP000292544"/>
    </source>
</evidence>
<evidence type="ECO:0000256" key="3">
    <source>
        <dbReference type="SAM" id="Phobius"/>
    </source>
</evidence>
<feature type="transmembrane region" description="Helical" evidence="3">
    <location>
        <begin position="390"/>
        <end position="412"/>
    </location>
</feature>
<keyword evidence="3" id="KW-0812">Transmembrane</keyword>
<protein>
    <recommendedName>
        <fullName evidence="1">diguanylate cyclase</fullName>
        <ecNumber evidence="1">2.7.7.65</ecNumber>
    </recommendedName>
</protein>
<evidence type="ECO:0000313" key="6">
    <source>
        <dbReference type="EMBL" id="TAA48055.1"/>
    </source>
</evidence>
<keyword evidence="7" id="KW-1185">Reference proteome</keyword>
<dbReference type="Pfam" id="PF00990">
    <property type="entry name" value="GGDEF"/>
    <property type="match status" value="1"/>
</dbReference>
<dbReference type="PROSITE" id="PS50887">
    <property type="entry name" value="GGDEF"/>
    <property type="match status" value="1"/>
</dbReference>
<dbReference type="SMART" id="SM00267">
    <property type="entry name" value="GGDEF"/>
    <property type="match status" value="1"/>
</dbReference>
<reference evidence="7" key="1">
    <citation type="submission" date="2019-02" db="EMBL/GenBank/DDBJ databases">
        <title>Draft genome sequence of Muricauda sp. 176CP4-71.</title>
        <authorList>
            <person name="Park J.-S."/>
        </authorList>
    </citation>
    <scope>NUCLEOTIDE SEQUENCE [LARGE SCALE GENOMIC DNA]</scope>
    <source>
        <strain evidence="7">176GS2-150</strain>
    </source>
</reference>
<feature type="signal peptide" evidence="4">
    <location>
        <begin position="1"/>
        <end position="31"/>
    </location>
</feature>
<evidence type="ECO:0000256" key="1">
    <source>
        <dbReference type="ARBA" id="ARBA00012528"/>
    </source>
</evidence>
<evidence type="ECO:0000256" key="4">
    <source>
        <dbReference type="SAM" id="SignalP"/>
    </source>
</evidence>
<dbReference type="InterPro" id="IPR000160">
    <property type="entry name" value="GGDEF_dom"/>
</dbReference>
<dbReference type="Gene3D" id="1.25.40.10">
    <property type="entry name" value="Tetratricopeptide repeat domain"/>
    <property type="match status" value="1"/>
</dbReference>
<evidence type="ECO:0000259" key="5">
    <source>
        <dbReference type="PROSITE" id="PS50887"/>
    </source>
</evidence>
<organism evidence="6 7">
    <name type="scientific">Corallincola spongiicola</name>
    <dbReference type="NCBI Taxonomy" id="2520508"/>
    <lineage>
        <taxon>Bacteria</taxon>
        <taxon>Pseudomonadati</taxon>
        <taxon>Pseudomonadota</taxon>
        <taxon>Gammaproteobacteria</taxon>
        <taxon>Alteromonadales</taxon>
        <taxon>Psychromonadaceae</taxon>
        <taxon>Corallincola</taxon>
    </lineage>
</organism>
<feature type="domain" description="GGDEF" evidence="5">
    <location>
        <begin position="455"/>
        <end position="588"/>
    </location>
</feature>
<dbReference type="PANTHER" id="PTHR45138:SF9">
    <property type="entry name" value="DIGUANYLATE CYCLASE DGCM-RELATED"/>
    <property type="match status" value="1"/>
</dbReference>
<keyword evidence="3" id="KW-1133">Transmembrane helix</keyword>
<evidence type="ECO:0000256" key="2">
    <source>
        <dbReference type="ARBA" id="ARBA00034247"/>
    </source>
</evidence>
<dbReference type="RefSeq" id="WP_130565552.1">
    <property type="nucleotide sequence ID" value="NZ_SHLY01000001.1"/>
</dbReference>
<dbReference type="NCBIfam" id="TIGR00254">
    <property type="entry name" value="GGDEF"/>
    <property type="match status" value="1"/>
</dbReference>
<sequence length="599" mass="67663">MSEQKILKFRLSSVCFCALLLIFFTSIQAHATSSHYHSLLTEAEALSHSEPAKVQALLSELNSNFDQLSQKERDRLLLVDAHQLILKGAYEHAKQKINSLFYHDLATEQMIRAYSLLSQMAYVESDYERAFRYLNEMLPLVELTTDIASQQIVYSVAAEQFIGAGDHEKAKEYALSDVAIAKQIGTDKAQCDALIGLMFVYQEMKNDLAVEETYNQALKFCEAGNEVLYLGMAKLTYSEMLSSRGGYQQAYEKALEGLAHLEAVDYRWGIIESKLQIAKLLVLMGDDQAAEQLLDIVVPEAERFEMLVEYADALLLSAELEEKKGNHKAVAEYYKKQRIISNRIMDDAKAQRMAFLQTQFETNEKNRQLALLEKEQQLFELRESASSQRLWILGSVLAVTVGVCLLLFYLMTRYKSNSHQFRHLASVDGLTEIYNRRHGLEIAERVYASHQKRSLPFTVIMADIDWFKQVNDTYGHAAGDRMLKAVASQLRSSIRQNDILARTGGEEFTLFLPGANKAQAQAVIDRCRLSMVPVHEQGRMVTVTLSYGAAVVDEADKTASLDKLIDCADKALYSAKRAGRDRVEFYQAPLNPVLTTLSD</sequence>
<dbReference type="CDD" id="cd01949">
    <property type="entry name" value="GGDEF"/>
    <property type="match status" value="1"/>
</dbReference>
<comment type="caution">
    <text evidence="6">The sequence shown here is derived from an EMBL/GenBank/DDBJ whole genome shotgun (WGS) entry which is preliminary data.</text>
</comment>
<proteinExistence type="predicted"/>
<dbReference type="InterPro" id="IPR050469">
    <property type="entry name" value="Diguanylate_Cyclase"/>
</dbReference>
<dbReference type="EC" id="2.7.7.65" evidence="1"/>
<dbReference type="SUPFAM" id="SSF55073">
    <property type="entry name" value="Nucleotide cyclase"/>
    <property type="match status" value="1"/>
</dbReference>
<accession>A0ABY1WTJ3</accession>
<keyword evidence="4" id="KW-0732">Signal</keyword>
<dbReference type="InterPro" id="IPR029787">
    <property type="entry name" value="Nucleotide_cyclase"/>
</dbReference>
<comment type="catalytic activity">
    <reaction evidence="2">
        <text>2 GTP = 3',3'-c-di-GMP + 2 diphosphate</text>
        <dbReference type="Rhea" id="RHEA:24898"/>
        <dbReference type="ChEBI" id="CHEBI:33019"/>
        <dbReference type="ChEBI" id="CHEBI:37565"/>
        <dbReference type="ChEBI" id="CHEBI:58805"/>
        <dbReference type="EC" id="2.7.7.65"/>
    </reaction>
</comment>